<sequence>MKGILASICALALLGISTATFPNDLFYHHHPDLVLDTNKNQIANKYSQPQDNGRGGRGHYRQSFPPPPNFPPSRDLYHGNPGRESYSNSGGGPPNRANYGHRDNRGRHEPRSVAPVQKLSYNKDGSIKWANKVADTSDQQQDQGQQQQQDQGQQDYGQYDGQDQQQQNSQSQGQNKGYYKGNDNYYGNKGSNGNSRNSGKSSNNNYYGGSNNQQQSQQNDYYDSYDSYSGAAGFAGGIRLAGAFPDDGYSRGEGTFYDLETRVGSCGKQNKNSEFVVALNTEQMGEDGRNNPNCGKDIEVIGPSGKSVQVTVVDSCKTCKSGGLDLSPAAYEEIGDFSHGSVPIKWNKILSKQADFSQQSIDKDKLPEKYGPFYFDQPIDHFSLNQTTFKHRYWANTDAYKPGGPVILYNAGETPADGRSFYVVNSTMAELAKKLDGIIIVMEHRFYGKSMPAPTFSAKSLATLNTKQALEDIASFIKDLKLPNLDTELPPAPETKYIVYGGSYSGNLAAWMRQKYPHLVFAAVPSSAPVQMSYNYYQYFDPIRKYGPKHCIQALHSVILYVDHVLFSPIGQKTALKKKFGAEDLEHDDDFAELLSYPLGLWQEMTPAKNPFVDDFCTIFDGATSIHEYVEAYGGYIKNIIKKACDKDETVNECLDTHDPRSKMYLDETDESRAWFWQVCTEYAYWQTGAPIWKPTIVSRKLDTAWFQRQCPLMFGEHDVLKRPIWREINREYEGWHTSLDRVFWIDGEWDPWRTLSVQSDDAPNRYDWKEDAKYAVLPESVHHWDFYVSDTISDAIKNTQDNVYNTIKQWIDQANQDSSYIILQYQTPNK</sequence>
<dbReference type="AlphaFoldDB" id="A0A8H7R0G7"/>
<dbReference type="InterPro" id="IPR029058">
    <property type="entry name" value="AB_hydrolase_fold"/>
</dbReference>
<feature type="region of interest" description="Disordered" evidence="6">
    <location>
        <begin position="44"/>
        <end position="224"/>
    </location>
</feature>
<feature type="domain" description="RlpA-like protein double-psi beta-barrel" evidence="8">
    <location>
        <begin position="295"/>
        <end position="345"/>
    </location>
</feature>
<dbReference type="InterPro" id="IPR036908">
    <property type="entry name" value="RlpA-like_sf"/>
</dbReference>
<dbReference type="EMBL" id="JAEPRC010000263">
    <property type="protein sequence ID" value="KAG2202187.1"/>
    <property type="molecule type" value="Genomic_DNA"/>
</dbReference>
<name>A0A8H7R0G7_9FUNG</name>
<keyword evidence="2" id="KW-0645">Protease</keyword>
<keyword evidence="4" id="KW-0378">Hydrolase</keyword>
<evidence type="ECO:0000256" key="3">
    <source>
        <dbReference type="ARBA" id="ARBA00022729"/>
    </source>
</evidence>
<dbReference type="PANTHER" id="PTHR11010:SF117">
    <property type="entry name" value="SERINE PROTEASE 16"/>
    <property type="match status" value="1"/>
</dbReference>
<evidence type="ECO:0000259" key="8">
    <source>
        <dbReference type="Pfam" id="PF03330"/>
    </source>
</evidence>
<dbReference type="Gene3D" id="2.40.40.10">
    <property type="entry name" value="RlpA-like domain"/>
    <property type="match status" value="1"/>
</dbReference>
<dbReference type="Pfam" id="PF05577">
    <property type="entry name" value="Peptidase_S28"/>
    <property type="match status" value="1"/>
</dbReference>
<evidence type="ECO:0000256" key="1">
    <source>
        <dbReference type="ARBA" id="ARBA00011079"/>
    </source>
</evidence>
<comment type="similarity">
    <text evidence="1">Belongs to the peptidase S28 family.</text>
</comment>
<dbReference type="PANTHER" id="PTHR11010">
    <property type="entry name" value="PROTEASE S28 PRO-X CARBOXYPEPTIDASE-RELATED"/>
    <property type="match status" value="1"/>
</dbReference>
<dbReference type="CDD" id="cd22191">
    <property type="entry name" value="DPBB_RlpA_EXP_N-like"/>
    <property type="match status" value="1"/>
</dbReference>
<evidence type="ECO:0000256" key="7">
    <source>
        <dbReference type="SAM" id="SignalP"/>
    </source>
</evidence>
<feature type="compositionally biased region" description="Low complexity" evidence="6">
    <location>
        <begin position="138"/>
        <end position="224"/>
    </location>
</feature>
<feature type="compositionally biased region" description="Basic and acidic residues" evidence="6">
    <location>
        <begin position="100"/>
        <end position="111"/>
    </location>
</feature>
<dbReference type="Pfam" id="PF03330">
    <property type="entry name" value="DPBB_1"/>
    <property type="match status" value="1"/>
</dbReference>
<keyword evidence="5" id="KW-0325">Glycoprotein</keyword>
<feature type="chain" id="PRO_5034214489" description="RlpA-like protein double-psi beta-barrel domain-containing protein" evidence="7">
    <location>
        <begin position="20"/>
        <end position="831"/>
    </location>
</feature>
<evidence type="ECO:0000256" key="4">
    <source>
        <dbReference type="ARBA" id="ARBA00022801"/>
    </source>
</evidence>
<dbReference type="InterPro" id="IPR009009">
    <property type="entry name" value="RlpA-like_DPBB"/>
</dbReference>
<evidence type="ECO:0000256" key="5">
    <source>
        <dbReference type="ARBA" id="ARBA00023180"/>
    </source>
</evidence>
<dbReference type="OrthoDB" id="1735038at2759"/>
<evidence type="ECO:0000313" key="9">
    <source>
        <dbReference type="EMBL" id="KAG2202187.1"/>
    </source>
</evidence>
<reference evidence="9" key="1">
    <citation type="submission" date="2020-12" db="EMBL/GenBank/DDBJ databases">
        <title>Metabolic potential, ecology and presence of endohyphal bacteria is reflected in genomic diversity of Mucoromycotina.</title>
        <authorList>
            <person name="Muszewska A."/>
            <person name="Okrasinska A."/>
            <person name="Steczkiewicz K."/>
            <person name="Drgas O."/>
            <person name="Orlowska M."/>
            <person name="Perlinska-Lenart U."/>
            <person name="Aleksandrzak-Piekarczyk T."/>
            <person name="Szatraj K."/>
            <person name="Zielenkiewicz U."/>
            <person name="Pilsyk S."/>
            <person name="Malc E."/>
            <person name="Mieczkowski P."/>
            <person name="Kruszewska J.S."/>
            <person name="Biernat P."/>
            <person name="Pawlowska J."/>
        </authorList>
    </citation>
    <scope>NUCLEOTIDE SEQUENCE</scope>
    <source>
        <strain evidence="9">CBS 226.32</strain>
    </source>
</reference>
<dbReference type="InterPro" id="IPR008758">
    <property type="entry name" value="Peptidase_S28"/>
</dbReference>
<evidence type="ECO:0000313" key="10">
    <source>
        <dbReference type="Proteomes" id="UP000650833"/>
    </source>
</evidence>
<dbReference type="GO" id="GO:0006508">
    <property type="term" value="P:proteolysis"/>
    <property type="evidence" value="ECO:0007669"/>
    <property type="project" value="UniProtKB-KW"/>
</dbReference>
<feature type="signal peptide" evidence="7">
    <location>
        <begin position="1"/>
        <end position="19"/>
    </location>
</feature>
<comment type="caution">
    <text evidence="9">The sequence shown here is derived from an EMBL/GenBank/DDBJ whole genome shotgun (WGS) entry which is preliminary data.</text>
</comment>
<protein>
    <recommendedName>
        <fullName evidence="8">RlpA-like protein double-psi beta-barrel domain-containing protein</fullName>
    </recommendedName>
</protein>
<proteinExistence type="inferred from homology"/>
<dbReference type="Gene3D" id="3.40.50.1820">
    <property type="entry name" value="alpha/beta hydrolase"/>
    <property type="match status" value="2"/>
</dbReference>
<dbReference type="GO" id="GO:0008239">
    <property type="term" value="F:dipeptidyl-peptidase activity"/>
    <property type="evidence" value="ECO:0007669"/>
    <property type="project" value="TreeGrafter"/>
</dbReference>
<organism evidence="9 10">
    <name type="scientific">Mucor plumbeus</name>
    <dbReference type="NCBI Taxonomy" id="97098"/>
    <lineage>
        <taxon>Eukaryota</taxon>
        <taxon>Fungi</taxon>
        <taxon>Fungi incertae sedis</taxon>
        <taxon>Mucoromycota</taxon>
        <taxon>Mucoromycotina</taxon>
        <taxon>Mucoromycetes</taxon>
        <taxon>Mucorales</taxon>
        <taxon>Mucorineae</taxon>
        <taxon>Mucoraceae</taxon>
        <taxon>Mucor</taxon>
    </lineage>
</organism>
<dbReference type="GO" id="GO:0070008">
    <property type="term" value="F:serine-type exopeptidase activity"/>
    <property type="evidence" value="ECO:0007669"/>
    <property type="project" value="InterPro"/>
</dbReference>
<keyword evidence="10" id="KW-1185">Reference proteome</keyword>
<accession>A0A8H7R0G7</accession>
<dbReference type="SUPFAM" id="SSF53474">
    <property type="entry name" value="alpha/beta-Hydrolases"/>
    <property type="match status" value="1"/>
</dbReference>
<evidence type="ECO:0000256" key="2">
    <source>
        <dbReference type="ARBA" id="ARBA00022670"/>
    </source>
</evidence>
<dbReference type="SUPFAM" id="SSF50685">
    <property type="entry name" value="Barwin-like endoglucanases"/>
    <property type="match status" value="1"/>
</dbReference>
<dbReference type="Proteomes" id="UP000650833">
    <property type="component" value="Unassembled WGS sequence"/>
</dbReference>
<gene>
    <name evidence="9" type="ORF">INT46_007702</name>
</gene>
<keyword evidence="3 7" id="KW-0732">Signal</keyword>
<evidence type="ECO:0000256" key="6">
    <source>
        <dbReference type="SAM" id="MobiDB-lite"/>
    </source>
</evidence>